<keyword evidence="1 2" id="KW-0175">Coiled coil</keyword>
<protein>
    <recommendedName>
        <fullName evidence="4">Cilia- and flagella-associated protein 58 central coiled coil domain-containing protein</fullName>
    </recommendedName>
</protein>
<feature type="coiled-coil region" evidence="2">
    <location>
        <begin position="339"/>
        <end position="373"/>
    </location>
</feature>
<dbReference type="PANTHER" id="PTHR32083:SF0">
    <property type="entry name" value="CILIA AND FLAGELLA-ASSOCIATED PROTEIN 58"/>
    <property type="match status" value="1"/>
</dbReference>
<evidence type="ECO:0000313" key="6">
    <source>
        <dbReference type="Proteomes" id="UP001642540"/>
    </source>
</evidence>
<evidence type="ECO:0000256" key="1">
    <source>
        <dbReference type="ARBA" id="ARBA00023054"/>
    </source>
</evidence>
<accession>A0ABP1QBJ7</accession>
<sequence length="1096" mass="127309">MGSLEDNTEEPQRTKSEDSAPSSSHHHKFSELTNTTNHTKDDARRSSVGNSSSGEQSNAPTPKQSIAPTHPSHHKSVMIVESEHVKQKTDADGLYEEGVVYEARKTQTDVAREAVSKQLIQLLEEDSKEFTELDIKEMMPSSPFSDVSFSKLRQYFDTVIQDLNTANKVGIPLDEVKEEFYFIWDGILKSHANMKDLLQKDVALSVEVADTMAKTRNLIKIAEDHPEITARLGSRLETAWNLVDVSEEEEKRNAARIEELKTDIMILNRNIQAAANMEGQNELTELMKIRRKLQDERDALHKDMGRMRTSLSLLQERKSRLGEKRVEYLEAIKYADEEAAAQTEALQRETARKQSMEKEIERLIHSIEKKTKELHDIEKYSSTAKVKLLDLERGVSSQKVINEGALKDAEGAFAKLDKLKHDFEAQVELVERLAVETFKKQSDLKDKEDDIIKIKAEGMQAVRQRNTNMKRCAVLQERLDALEADREALKAKIIDLEKELEAAQKKLEENRKKVEELDKKRTIVNRNLTRATALASEHDHQLKVHLVASNNLEREMESYKQEITTQSATIRRLERERDYYSHEATKLAHEFASRLDEIKKMDTIVFEFQKKISELEGTVKTKCQEYEQSLVEKRFFEKLLRDTGTAILEAQTEVRNKTFELNMAVYSYYDEQNKYAKQKSYLENLLREGTFFKTEADRIRKMAIDMQREVEALESERSLLGCGVAEAENELSKQRYYALQAESRRKNYNRRLLQREAELQEIWSKWRTLHSMVRIGAYHFRRLMADIREVRQSIVNLRRLQHKFKGNVSHIVQLQQEISVLENCIAKETCMVNALEDELARPINVHRWRALEAIDPDAYDTIKKINIVTKRLVDQNESIRAQSIRIADKERIYVDLRHVLRRLPSIETPELRRHYDVLLAAKKDQLKKIKLDLYAMESQTKYFRTEVSKLNDRMKELKQAYFDKMKNTNQPLRAVPSMVLPLLRTSKGFSDLQIQHPFEEFQLDLEEASKDNNTEDIAILSENMDIATIQELFRRFSDEQQGIEDRINARKSVIEVLHEKESKGHLRRESKRVSMPAINSVHSILSRHEATELGET</sequence>
<keyword evidence="6" id="KW-1185">Reference proteome</keyword>
<name>A0ABP1QBJ7_9HEXA</name>
<feature type="domain" description="Cilia- and flagella-associated protein 58 central coiled coil" evidence="4">
    <location>
        <begin position="501"/>
        <end position="800"/>
    </location>
</feature>
<feature type="coiled-coil region" evidence="2">
    <location>
        <begin position="696"/>
        <end position="758"/>
    </location>
</feature>
<feature type="coiled-coil region" evidence="2">
    <location>
        <begin position="257"/>
        <end position="303"/>
    </location>
</feature>
<feature type="region of interest" description="Disordered" evidence="3">
    <location>
        <begin position="1"/>
        <end position="75"/>
    </location>
</feature>
<reference evidence="5 6" key="1">
    <citation type="submission" date="2024-08" db="EMBL/GenBank/DDBJ databases">
        <authorList>
            <person name="Cucini C."/>
            <person name="Frati F."/>
        </authorList>
    </citation>
    <scope>NUCLEOTIDE SEQUENCE [LARGE SCALE GENOMIC DNA]</scope>
</reference>
<feature type="coiled-coil region" evidence="2">
    <location>
        <begin position="472"/>
        <end position="576"/>
    </location>
</feature>
<evidence type="ECO:0000256" key="3">
    <source>
        <dbReference type="SAM" id="MobiDB-lite"/>
    </source>
</evidence>
<evidence type="ECO:0000313" key="5">
    <source>
        <dbReference type="EMBL" id="CAL8097145.1"/>
    </source>
</evidence>
<comment type="caution">
    <text evidence="5">The sequence shown here is derived from an EMBL/GenBank/DDBJ whole genome shotgun (WGS) entry which is preliminary data.</text>
</comment>
<organism evidence="5 6">
    <name type="scientific">Orchesella dallaii</name>
    <dbReference type="NCBI Taxonomy" id="48710"/>
    <lineage>
        <taxon>Eukaryota</taxon>
        <taxon>Metazoa</taxon>
        <taxon>Ecdysozoa</taxon>
        <taxon>Arthropoda</taxon>
        <taxon>Hexapoda</taxon>
        <taxon>Collembola</taxon>
        <taxon>Entomobryomorpha</taxon>
        <taxon>Entomobryoidea</taxon>
        <taxon>Orchesellidae</taxon>
        <taxon>Orchesellinae</taxon>
        <taxon>Orchesella</taxon>
    </lineage>
</organism>
<dbReference type="EMBL" id="CAXLJM020000028">
    <property type="protein sequence ID" value="CAL8097145.1"/>
    <property type="molecule type" value="Genomic_DNA"/>
</dbReference>
<dbReference type="Proteomes" id="UP001642540">
    <property type="component" value="Unassembled WGS sequence"/>
</dbReference>
<dbReference type="PANTHER" id="PTHR32083">
    <property type="entry name" value="CILIA AND FLAGELLA-ASSOCIATED PROTEIN 58-RELATED"/>
    <property type="match status" value="1"/>
</dbReference>
<dbReference type="Pfam" id="PF21771">
    <property type="entry name" value="CFAP58_CC"/>
    <property type="match status" value="1"/>
</dbReference>
<evidence type="ECO:0000256" key="2">
    <source>
        <dbReference type="SAM" id="Coils"/>
    </source>
</evidence>
<evidence type="ECO:0000259" key="4">
    <source>
        <dbReference type="Pfam" id="PF21771"/>
    </source>
</evidence>
<gene>
    <name evidence="5" type="ORF">ODALV1_LOCUS9562</name>
</gene>
<proteinExistence type="predicted"/>
<dbReference type="InterPro" id="IPR049270">
    <property type="entry name" value="CFAP58_CC"/>
</dbReference>
<feature type="compositionally biased region" description="Low complexity" evidence="3">
    <location>
        <begin position="46"/>
        <end position="58"/>
    </location>
</feature>